<dbReference type="InterPro" id="IPR036977">
    <property type="entry name" value="DNA_primase_Znf_CHC2"/>
</dbReference>
<dbReference type="CDD" id="cd01029">
    <property type="entry name" value="TOPRIM_primases"/>
    <property type="match status" value="1"/>
</dbReference>
<evidence type="ECO:0000313" key="3">
    <source>
        <dbReference type="Proteomes" id="UP001284537"/>
    </source>
</evidence>
<dbReference type="InterPro" id="IPR027417">
    <property type="entry name" value="P-loop_NTPase"/>
</dbReference>
<dbReference type="RefSeq" id="WP_319961700.1">
    <property type="nucleotide sequence ID" value="NZ_JAXARY010000010.1"/>
</dbReference>
<organism evidence="2 3">
    <name type="scientific">Methylomonas defluvii</name>
    <dbReference type="NCBI Taxonomy" id="3045149"/>
    <lineage>
        <taxon>Bacteria</taxon>
        <taxon>Pseudomonadati</taxon>
        <taxon>Pseudomonadota</taxon>
        <taxon>Gammaproteobacteria</taxon>
        <taxon>Methylococcales</taxon>
        <taxon>Methylococcaceae</taxon>
        <taxon>Methylomonas</taxon>
    </lineage>
</organism>
<dbReference type="PANTHER" id="PTHR12873">
    <property type="entry name" value="T7-LIKE MITOCHONDRIAL DNA HELICASE"/>
    <property type="match status" value="1"/>
</dbReference>
<dbReference type="EMBL" id="JAXARY010000010">
    <property type="protein sequence ID" value="MDX8128007.1"/>
    <property type="molecule type" value="Genomic_DNA"/>
</dbReference>
<dbReference type="Gene3D" id="3.40.1360.10">
    <property type="match status" value="1"/>
</dbReference>
<dbReference type="Gene3D" id="3.40.50.300">
    <property type="entry name" value="P-loop containing nucleotide triphosphate hydrolases"/>
    <property type="match status" value="1"/>
</dbReference>
<proteinExistence type="predicted"/>
<reference evidence="2 3" key="1">
    <citation type="submission" date="2023-11" db="EMBL/GenBank/DDBJ databases">
        <authorList>
            <person name="Ouyang M.-Y."/>
        </authorList>
    </citation>
    <scope>NUCLEOTIDE SEQUENCE [LARGE SCALE GENOMIC DNA]</scope>
    <source>
        <strain evidence="2 3">OY6</strain>
    </source>
</reference>
<dbReference type="Proteomes" id="UP001284537">
    <property type="component" value="Unassembled WGS sequence"/>
</dbReference>
<feature type="domain" description="SF4 helicase" evidence="1">
    <location>
        <begin position="328"/>
        <end position="589"/>
    </location>
</feature>
<dbReference type="SUPFAM" id="SSF52540">
    <property type="entry name" value="P-loop containing nucleoside triphosphate hydrolases"/>
    <property type="match status" value="1"/>
</dbReference>
<dbReference type="Pfam" id="PF03796">
    <property type="entry name" value="DnaB_C"/>
    <property type="match status" value="1"/>
</dbReference>
<name>A0ABU4UGJ1_9GAMM</name>
<dbReference type="InterPro" id="IPR007694">
    <property type="entry name" value="DNA_helicase_DnaB-like_C"/>
</dbReference>
<keyword evidence="3" id="KW-1185">Reference proteome</keyword>
<dbReference type="PANTHER" id="PTHR12873:SF0">
    <property type="entry name" value="TWINKLE MTDNA HELICASE"/>
    <property type="match status" value="1"/>
</dbReference>
<evidence type="ECO:0000313" key="2">
    <source>
        <dbReference type="EMBL" id="MDX8128007.1"/>
    </source>
</evidence>
<dbReference type="InterPro" id="IPR034154">
    <property type="entry name" value="TOPRIM_DnaG/twinkle"/>
</dbReference>
<protein>
    <submittedName>
        <fullName evidence="2">DnaB-like helicase C-terminal domain-containing protein</fullName>
    </submittedName>
</protein>
<sequence>MRPAEIAQLLARNADAVAKHLLPNGKREGHEWRCGSVSGEAGKSLGVRLHGDKAGIWSDFSTGESGDLLDLWREVKFLSMPEAMAEAASWLGVNPEGKKPQFARQQKVYKKPTTKPVDALPGSQAWKYLTQERKLSEATLKAFRVGQTPKSVLFPCYNPTGELVMTKWRHIAGKKFGVTEADMRPALFGWQAIPPDARFVAITEGEIDAMSLFEYQIPALSVPFGGGSGAKHDWIEHEFDNLERFDVIYIAMDTDDVGRQAAAEIIDRLGRHRCRVIELPHKDGNDCLQAGLSLAQMQELLSKAKTLDPSELRNAAEYVDGVIAAFNPNQAEIGFATPWSKCTTLYFRPGELTILAGVNGHGKSEGVGHITLHAIAHGIRACVASMEFKPQRWLQRLVRQASCVDKPADAYVAKIMQWLGYGLWVFDVSTTAKCQRMLEVFAYARQRYGINLFIIDNLSKLDIDPDDYNKQRDFVDKLTDFAKDHDVHIILVAHLRKGNNDEQPGGKFDVLGGGAITNLADTVLIWWRNRKKEEKLKQPNLDDIEVAQIQKEPDALCLCEKQRNGEDEPRIALWFHKASHQFLSAPGVAPRKYVHYSTAEQPNNDLAGIDAEVF</sequence>
<dbReference type="Pfam" id="PF13155">
    <property type="entry name" value="Toprim_2"/>
    <property type="match status" value="1"/>
</dbReference>
<comment type="caution">
    <text evidence="2">The sequence shown here is derived from an EMBL/GenBank/DDBJ whole genome shotgun (WGS) entry which is preliminary data.</text>
</comment>
<gene>
    <name evidence="2" type="ORF">QLH52_11995</name>
</gene>
<dbReference type="PROSITE" id="PS51199">
    <property type="entry name" value="SF4_HELICASE"/>
    <property type="match status" value="1"/>
</dbReference>
<evidence type="ECO:0000259" key="1">
    <source>
        <dbReference type="PROSITE" id="PS51199"/>
    </source>
</evidence>
<dbReference type="SUPFAM" id="SSF56731">
    <property type="entry name" value="DNA primase core"/>
    <property type="match status" value="1"/>
</dbReference>
<dbReference type="InterPro" id="IPR027032">
    <property type="entry name" value="Twinkle-like"/>
</dbReference>
<accession>A0ABU4UGJ1</accession>
<dbReference type="SUPFAM" id="SSF57783">
    <property type="entry name" value="Zinc beta-ribbon"/>
    <property type="match status" value="1"/>
</dbReference>
<dbReference type="Gene3D" id="3.90.580.10">
    <property type="entry name" value="Zinc finger, CHC2-type domain"/>
    <property type="match status" value="1"/>
</dbReference>